<proteinExistence type="predicted"/>
<keyword evidence="2" id="KW-1185">Reference proteome</keyword>
<name>A0A7Y9J9E9_9ACTN</name>
<accession>A0A7Y9J9E9</accession>
<evidence type="ECO:0000313" key="2">
    <source>
        <dbReference type="Proteomes" id="UP000535511"/>
    </source>
</evidence>
<dbReference type="AlphaFoldDB" id="A0A7Y9J9E9"/>
<dbReference type="RefSeq" id="WP_179662412.1">
    <property type="nucleotide sequence ID" value="NZ_JACCBG010000001.1"/>
</dbReference>
<comment type="caution">
    <text evidence="1">The sequence shown here is derived from an EMBL/GenBank/DDBJ whole genome shotgun (WGS) entry which is preliminary data.</text>
</comment>
<dbReference type="Gene3D" id="3.40.830.10">
    <property type="entry name" value="LigB-like"/>
    <property type="match status" value="1"/>
</dbReference>
<dbReference type="Proteomes" id="UP000535511">
    <property type="component" value="Unassembled WGS sequence"/>
</dbReference>
<reference evidence="1 2" key="1">
    <citation type="submission" date="2020-07" db="EMBL/GenBank/DDBJ databases">
        <title>Sequencing the genomes of 1000 actinobacteria strains.</title>
        <authorList>
            <person name="Klenk H.-P."/>
        </authorList>
    </citation>
    <scope>NUCLEOTIDE SEQUENCE [LARGE SCALE GENOMIC DNA]</scope>
    <source>
        <strain evidence="1 2">DSM 21350</strain>
    </source>
</reference>
<organism evidence="1 2">
    <name type="scientific">Nocardioides panaciterrulae</name>
    <dbReference type="NCBI Taxonomy" id="661492"/>
    <lineage>
        <taxon>Bacteria</taxon>
        <taxon>Bacillati</taxon>
        <taxon>Actinomycetota</taxon>
        <taxon>Actinomycetes</taxon>
        <taxon>Propionibacteriales</taxon>
        <taxon>Nocardioidaceae</taxon>
        <taxon>Nocardioides</taxon>
    </lineage>
</organism>
<sequence>MTGRRVVLVPGAPALLPERVSLVDPVAELRAAVRRAVAWAVAGAGSVLLLTDDVGEADRARGVVDPAGLRVGRSLLAAYGFTGEVRECALPAELSTARSAELPGELPETDAVLALASGSARRREGSPGYVDDRATGFDARLGAALSAPDPAALADLDQRLAAELWVTGARTFRALGGLLAGAGPAEVDLADDPFGVQYWVMRWTCGS</sequence>
<evidence type="ECO:0000313" key="1">
    <source>
        <dbReference type="EMBL" id="NYD40537.1"/>
    </source>
</evidence>
<gene>
    <name evidence="1" type="ORF">BJZ21_000620</name>
</gene>
<protein>
    <submittedName>
        <fullName evidence="1">Uncharacterized protein</fullName>
    </submittedName>
</protein>
<dbReference type="EMBL" id="JACCBG010000001">
    <property type="protein sequence ID" value="NYD40537.1"/>
    <property type="molecule type" value="Genomic_DNA"/>
</dbReference>